<dbReference type="SUPFAM" id="SSF55486">
    <property type="entry name" value="Metalloproteases ('zincins'), catalytic domain"/>
    <property type="match status" value="1"/>
</dbReference>
<feature type="domain" description="DUF5117" evidence="3">
    <location>
        <begin position="107"/>
        <end position="293"/>
    </location>
</feature>
<dbReference type="Gene3D" id="3.40.390.10">
    <property type="entry name" value="Collagenase (Catalytic Domain)"/>
    <property type="match status" value="1"/>
</dbReference>
<feature type="domain" description="DUF5118" evidence="4">
    <location>
        <begin position="47"/>
        <end position="94"/>
    </location>
</feature>
<evidence type="ECO:0000259" key="3">
    <source>
        <dbReference type="Pfam" id="PF17148"/>
    </source>
</evidence>
<proteinExistence type="predicted"/>
<dbReference type="GO" id="GO:0008237">
    <property type="term" value="F:metallopeptidase activity"/>
    <property type="evidence" value="ECO:0007669"/>
    <property type="project" value="InterPro"/>
</dbReference>
<dbReference type="InterPro" id="IPR024079">
    <property type="entry name" value="MetalloPept_cat_dom_sf"/>
</dbReference>
<dbReference type="PANTHER" id="PTHR38478">
    <property type="entry name" value="PEPTIDASE M1A AND M12B"/>
    <property type="match status" value="1"/>
</dbReference>
<dbReference type="InterPro" id="IPR034032">
    <property type="entry name" value="Zn_MMP-like_bac"/>
</dbReference>
<organism evidence="5 6">
    <name type="scientific">Prevotella communis</name>
    <dbReference type="NCBI Taxonomy" id="2913614"/>
    <lineage>
        <taxon>Bacteria</taxon>
        <taxon>Pseudomonadati</taxon>
        <taxon>Bacteroidota</taxon>
        <taxon>Bacteroidia</taxon>
        <taxon>Bacteroidales</taxon>
        <taxon>Prevotellaceae</taxon>
        <taxon>Prevotella</taxon>
    </lineage>
</organism>
<gene>
    <name evidence="5" type="ORF">SAMN04487901_103109</name>
</gene>
<dbReference type="Pfam" id="PF16313">
    <property type="entry name" value="DUF4953"/>
    <property type="match status" value="1"/>
</dbReference>
<dbReference type="EMBL" id="FNCQ01000003">
    <property type="protein sequence ID" value="SDG37821.1"/>
    <property type="molecule type" value="Genomic_DNA"/>
</dbReference>
<evidence type="ECO:0000259" key="2">
    <source>
        <dbReference type="Pfam" id="PF16313"/>
    </source>
</evidence>
<feature type="domain" description="EcxA zinc-binding" evidence="2">
    <location>
        <begin position="427"/>
        <end position="735"/>
    </location>
</feature>
<evidence type="ECO:0000313" key="6">
    <source>
        <dbReference type="Proteomes" id="UP000198779"/>
    </source>
</evidence>
<keyword evidence="6" id="KW-1185">Reference proteome</keyword>
<dbReference type="CDD" id="cd04276">
    <property type="entry name" value="ZnMc_MMP_like_2"/>
    <property type="match status" value="1"/>
</dbReference>
<keyword evidence="1" id="KW-0732">Signal</keyword>
<dbReference type="InterPro" id="IPR032534">
    <property type="entry name" value="EcxA_zinc-bd"/>
</dbReference>
<accession>A0A1G7TRD8</accession>
<protein>
    <recommendedName>
        <fullName evidence="7">Zinc-dependent metalloprotease</fullName>
    </recommendedName>
</protein>
<feature type="chain" id="PRO_5011546082" description="Zinc-dependent metalloprotease" evidence="1">
    <location>
        <begin position="26"/>
        <end position="850"/>
    </location>
</feature>
<dbReference type="Proteomes" id="UP000198779">
    <property type="component" value="Unassembled WGS sequence"/>
</dbReference>
<evidence type="ECO:0000256" key="1">
    <source>
        <dbReference type="SAM" id="SignalP"/>
    </source>
</evidence>
<dbReference type="Pfam" id="PF17148">
    <property type="entry name" value="DUF5117"/>
    <property type="match status" value="1"/>
</dbReference>
<dbReference type="Pfam" id="PF17162">
    <property type="entry name" value="DUF5118"/>
    <property type="match status" value="1"/>
</dbReference>
<dbReference type="PANTHER" id="PTHR38478:SF1">
    <property type="entry name" value="ZINC DEPENDENT METALLOPROTEASE DOMAIN LIPOPROTEIN"/>
    <property type="match status" value="1"/>
</dbReference>
<evidence type="ECO:0008006" key="7">
    <source>
        <dbReference type="Google" id="ProtNLM"/>
    </source>
</evidence>
<dbReference type="STRING" id="645274.SAMN04487901_103109"/>
<dbReference type="InterPro" id="IPR033413">
    <property type="entry name" value="DUF5117"/>
</dbReference>
<reference evidence="6" key="1">
    <citation type="submission" date="2016-10" db="EMBL/GenBank/DDBJ databases">
        <authorList>
            <person name="Varghese N."/>
            <person name="Submissions S."/>
        </authorList>
    </citation>
    <scope>NUCLEOTIDE SEQUENCE [LARGE SCALE GENOMIC DNA]</scope>
    <source>
        <strain evidence="6">BP1-148</strain>
    </source>
</reference>
<sequence>MKNYYLYIMFACVLFSGLSTQDAMAKKKKNTPALAAVLQKDSVNADYKKATQGGKTMQGLFNVIYKSKEGKLLFEMPDSAFQCTYMLSSRVAATSDTQDYVAGQMSTSPILICFTKDERNVYLHKMQYMDMVVEGDPMASSFQKNFLHPILKAFKITATNGKNVVIDVTSFFGGNEKCISPIKESNPVSKLLGSDNGLKGTFVPDASGISEVKAFEKNIEIKSMLTYNTTGAIQKPYTLKMHRSLFVLPEDPMPRRLQDNRVGYFYSDQYVYSTNRDRIEDQTYIHRWRLEPREEDRDRYFRGELVEPARPIVFYVDSAFPEKWRSTIKEGIMEWNRAFEKAGFKNAILAKDYPKNDPNFDPDDMRYNCFKYAATSTANAMGPSYTDPRTGEILAADVIWYHNIVSLLHNWRFVQTGAVDKRVRAVTFDDDLMKESMKYAASHEVGHTLGLMHNMGASYSFPVDSLRSPSFTQKYGTTPSIMDYARNNYVAQPGDLERGVKLTPPDLGVYDIHAIHWGYQLLPNIQKPEDEKPTLEAWIQEHAGDPMYEFGAQQVIATIDPTDQTEDLGDDHIKASDLGIANLKVLMKNLLNWTMEKGERYDETEKVYRQVTTQYTRYIRHVIPYIGGIRFEEIRQGDGKATGKHYIGKAKQRQAMKWLLSQARTYNNWLTPSSIISKLELDMNVNDKLRTTIVNSLFSSPTLYRIKEGGETNAAECYQLDDYLNDLTNELFKAPQGGKLSQAEQDLQGSAITLMMNNSGLKAKTSSSSSSFADEPMQEEDHWCSMTGDNNFVRINLGTASLTASQLGAIMTGRLNRVLQKYRVYRNQSTGSTRDFYDYQILQIEKLKNK</sequence>
<evidence type="ECO:0000259" key="4">
    <source>
        <dbReference type="Pfam" id="PF17162"/>
    </source>
</evidence>
<feature type="signal peptide" evidence="1">
    <location>
        <begin position="1"/>
        <end position="25"/>
    </location>
</feature>
<dbReference type="AlphaFoldDB" id="A0A1G7TRD8"/>
<dbReference type="InterPro" id="IPR033428">
    <property type="entry name" value="DUF5118"/>
</dbReference>
<name>A0A1G7TRD8_9BACT</name>
<evidence type="ECO:0000313" key="5">
    <source>
        <dbReference type="EMBL" id="SDG37821.1"/>
    </source>
</evidence>